<organism evidence="3 4">
    <name type="scientific">Porites evermanni</name>
    <dbReference type="NCBI Taxonomy" id="104178"/>
    <lineage>
        <taxon>Eukaryota</taxon>
        <taxon>Metazoa</taxon>
        <taxon>Cnidaria</taxon>
        <taxon>Anthozoa</taxon>
        <taxon>Hexacorallia</taxon>
        <taxon>Scleractinia</taxon>
        <taxon>Fungiina</taxon>
        <taxon>Poritidae</taxon>
        <taxon>Porites</taxon>
    </lineage>
</organism>
<dbReference type="SUPFAM" id="SSF53335">
    <property type="entry name" value="S-adenosyl-L-methionine-dependent methyltransferases"/>
    <property type="match status" value="1"/>
</dbReference>
<feature type="domain" description="NAD-dependent epimerase/dehydratase" evidence="1">
    <location>
        <begin position="233"/>
        <end position="309"/>
    </location>
</feature>
<gene>
    <name evidence="3" type="ORF">PEVE_00030674</name>
</gene>
<dbReference type="PANTHER" id="PTHR43861">
    <property type="entry name" value="TRANS-ACONITATE 2-METHYLTRANSFERASE-RELATED"/>
    <property type="match status" value="1"/>
</dbReference>
<proteinExistence type="predicted"/>
<evidence type="ECO:0000313" key="4">
    <source>
        <dbReference type="Proteomes" id="UP001159427"/>
    </source>
</evidence>
<keyword evidence="4" id="KW-1185">Reference proteome</keyword>
<accession>A0ABN8SYG8</accession>
<dbReference type="Gene3D" id="3.40.50.150">
    <property type="entry name" value="Vaccinia Virus protein VP39"/>
    <property type="match status" value="1"/>
</dbReference>
<evidence type="ECO:0000259" key="1">
    <source>
        <dbReference type="Pfam" id="PF01370"/>
    </source>
</evidence>
<sequence length="480" mass="55021">MATGYQQNSRWQRNGGKRFVQNEVAPYLGNDILDLGCGTGELSAYLAKLAGPKGRVLAVDPDKERIRVAKESYKEVENLTFAVGSTSSFPGLGLETYNVIFSNFVLHWIKNIEDKKKAFENMFRSLKPTGKIFVRYGDRMPTHFDRVFRELNPENLDCLMSINQFEPRPVIEQMCLAAGFRVLKSFDEKFEDRVFENGESLCLFFWATTNGVFDPQFVTEDRMERFCARYSRASGFLAMHVVKQLLDSGEYIVRGTVRSLANEKKVKPLNELSPENAKYPLELVEADLTKKETWVEAVKDCTYVIHVASPFPAQNPKDEILHYPGRHLPCFSHELRTRFWFPPHFSQHECSRTAAIYCNRFIAITACIWVVDLAKTLNEEFRPLGYNVPTTQSPSVLLKIVALFDATVKLMVPSLDHELNISNSKIKEEFGFQPRDLKTTIIDMAYNLIDLGFIKKTEEYKKAKGEASESEEKKCRFSKK</sequence>
<comment type="caution">
    <text evidence="3">The sequence shown here is derived from an EMBL/GenBank/DDBJ whole genome shotgun (WGS) entry which is preliminary data.</text>
</comment>
<reference evidence="3 4" key="1">
    <citation type="submission" date="2022-05" db="EMBL/GenBank/DDBJ databases">
        <authorList>
            <consortium name="Genoscope - CEA"/>
            <person name="William W."/>
        </authorList>
    </citation>
    <scope>NUCLEOTIDE SEQUENCE [LARGE SCALE GENOMIC DNA]</scope>
</reference>
<dbReference type="EMBL" id="CALNXI010004351">
    <property type="protein sequence ID" value="CAH3195622.1"/>
    <property type="molecule type" value="Genomic_DNA"/>
</dbReference>
<dbReference type="InterPro" id="IPR029063">
    <property type="entry name" value="SAM-dependent_MTases_sf"/>
</dbReference>
<dbReference type="Pfam" id="PF13847">
    <property type="entry name" value="Methyltransf_31"/>
    <property type="match status" value="1"/>
</dbReference>
<dbReference type="Gene3D" id="3.40.50.720">
    <property type="entry name" value="NAD(P)-binding Rossmann-like Domain"/>
    <property type="match status" value="1"/>
</dbReference>
<evidence type="ECO:0000259" key="2">
    <source>
        <dbReference type="Pfam" id="PF13847"/>
    </source>
</evidence>
<dbReference type="Proteomes" id="UP001159427">
    <property type="component" value="Unassembled WGS sequence"/>
</dbReference>
<protein>
    <submittedName>
        <fullName evidence="3">Uncharacterized protein</fullName>
    </submittedName>
</protein>
<dbReference type="Pfam" id="PF01370">
    <property type="entry name" value="Epimerase"/>
    <property type="match status" value="1"/>
</dbReference>
<dbReference type="InterPro" id="IPR025714">
    <property type="entry name" value="Methyltranfer_dom"/>
</dbReference>
<dbReference type="InterPro" id="IPR036291">
    <property type="entry name" value="NAD(P)-bd_dom_sf"/>
</dbReference>
<feature type="domain" description="Methyltransferase" evidence="2">
    <location>
        <begin position="31"/>
        <end position="151"/>
    </location>
</feature>
<dbReference type="InterPro" id="IPR001509">
    <property type="entry name" value="Epimerase_deHydtase"/>
</dbReference>
<dbReference type="CDD" id="cd02440">
    <property type="entry name" value="AdoMet_MTases"/>
    <property type="match status" value="1"/>
</dbReference>
<evidence type="ECO:0000313" key="3">
    <source>
        <dbReference type="EMBL" id="CAH3195622.1"/>
    </source>
</evidence>
<dbReference type="SUPFAM" id="SSF51735">
    <property type="entry name" value="NAD(P)-binding Rossmann-fold domains"/>
    <property type="match status" value="1"/>
</dbReference>
<name>A0ABN8SYG8_9CNID</name>